<evidence type="ECO:0000256" key="1">
    <source>
        <dbReference type="SAM" id="Phobius"/>
    </source>
</evidence>
<reference evidence="3 4" key="1">
    <citation type="journal article" date="2020" name="IScience">
        <title>Genome Sequencing of the Endangered Kingdonia uniflora (Circaeasteraceae, Ranunculales) Reveals Potential Mechanisms of Evolutionary Specialization.</title>
        <authorList>
            <person name="Sun Y."/>
            <person name="Deng T."/>
            <person name="Zhang A."/>
            <person name="Moore M.J."/>
            <person name="Landis J.B."/>
            <person name="Lin N."/>
            <person name="Zhang H."/>
            <person name="Zhang X."/>
            <person name="Huang J."/>
            <person name="Zhang X."/>
            <person name="Sun H."/>
            <person name="Wang H."/>
        </authorList>
    </citation>
    <scope>NUCLEOTIDE SEQUENCE [LARGE SCALE GENOMIC DNA]</scope>
    <source>
        <strain evidence="3">TB1705</strain>
        <tissue evidence="3">Leaf</tissue>
    </source>
</reference>
<dbReference type="InterPro" id="IPR032319">
    <property type="entry name" value="CLP1_P"/>
</dbReference>
<protein>
    <recommendedName>
        <fullName evidence="2">Clp1 P-loop domain-containing protein</fullName>
    </recommendedName>
</protein>
<dbReference type="OrthoDB" id="258143at2759"/>
<organism evidence="3 4">
    <name type="scientific">Kingdonia uniflora</name>
    <dbReference type="NCBI Taxonomy" id="39325"/>
    <lineage>
        <taxon>Eukaryota</taxon>
        <taxon>Viridiplantae</taxon>
        <taxon>Streptophyta</taxon>
        <taxon>Embryophyta</taxon>
        <taxon>Tracheophyta</taxon>
        <taxon>Spermatophyta</taxon>
        <taxon>Magnoliopsida</taxon>
        <taxon>Ranunculales</taxon>
        <taxon>Circaeasteraceae</taxon>
        <taxon>Kingdonia</taxon>
    </lineage>
</organism>
<keyword evidence="1" id="KW-0472">Membrane</keyword>
<dbReference type="Proteomes" id="UP000541444">
    <property type="component" value="Unassembled WGS sequence"/>
</dbReference>
<keyword evidence="1" id="KW-1133">Transmembrane helix</keyword>
<feature type="domain" description="Clp1 P-loop" evidence="2">
    <location>
        <begin position="2"/>
        <end position="47"/>
    </location>
</feature>
<dbReference type="EMBL" id="JACGCM010000696">
    <property type="protein sequence ID" value="KAF6168452.1"/>
    <property type="molecule type" value="Genomic_DNA"/>
</dbReference>
<name>A0A7J7NNC5_9MAGN</name>
<evidence type="ECO:0000259" key="2">
    <source>
        <dbReference type="Pfam" id="PF16575"/>
    </source>
</evidence>
<feature type="transmembrane region" description="Helical" evidence="1">
    <location>
        <begin position="88"/>
        <end position="108"/>
    </location>
</feature>
<dbReference type="Pfam" id="PF16575">
    <property type="entry name" value="CLP1_P"/>
    <property type="match status" value="1"/>
</dbReference>
<proteinExistence type="predicted"/>
<evidence type="ECO:0000313" key="4">
    <source>
        <dbReference type="Proteomes" id="UP000541444"/>
    </source>
</evidence>
<comment type="caution">
    <text evidence="3">The sequence shown here is derived from an EMBL/GenBank/DDBJ whole genome shotgun (WGS) entry which is preliminary data.</text>
</comment>
<sequence>MPIDPVEGILLDMALIYYFGHATPSLNTELYKLLVKELAQTIKRRFVEMLNLEQRACKRGFSDDVVGYSAINALKPISMGYCGGTLNLIPSAIVFFSVLHILNIWMDIMPNTHYEKRMGFAWDRLVGQMMAELHMKFFGQHDQNWDMPDLVEASPEEFFNVDP</sequence>
<gene>
    <name evidence="3" type="ORF">GIB67_005004</name>
</gene>
<dbReference type="AlphaFoldDB" id="A0A7J7NNC5"/>
<evidence type="ECO:0000313" key="3">
    <source>
        <dbReference type="EMBL" id="KAF6168452.1"/>
    </source>
</evidence>
<keyword evidence="4" id="KW-1185">Reference proteome</keyword>
<dbReference type="InterPro" id="IPR027417">
    <property type="entry name" value="P-loop_NTPase"/>
</dbReference>
<accession>A0A7J7NNC5</accession>
<dbReference type="Gene3D" id="3.40.50.300">
    <property type="entry name" value="P-loop containing nucleotide triphosphate hydrolases"/>
    <property type="match status" value="1"/>
</dbReference>
<keyword evidence="1" id="KW-0812">Transmembrane</keyword>